<evidence type="ECO:0000256" key="1">
    <source>
        <dbReference type="SAM" id="Phobius"/>
    </source>
</evidence>
<sequence>MLFKAFFGTAVFLGTIAWLGYSLVATEPCERMDRLALPIRLTMDATRFIASNLFAGPEHTELRLSLLALSIKVDSGAQTYASAVLYGPSLTCKNFL</sequence>
<name>A0AA42S618_9BURK</name>
<comment type="caution">
    <text evidence="2">The sequence shown here is derived from an EMBL/GenBank/DDBJ whole genome shotgun (WGS) entry which is preliminary data.</text>
</comment>
<reference evidence="2" key="1">
    <citation type="submission" date="2022-09" db="EMBL/GenBank/DDBJ databases">
        <title>Intensive care unit water sources are persistently colonized with multi-drug resistant bacteria and are the site of extensive horizontal gene transfer of antibiotic resistance genes.</title>
        <authorList>
            <person name="Diorio-Toth L."/>
        </authorList>
    </citation>
    <scope>NUCLEOTIDE SEQUENCE</scope>
    <source>
        <strain evidence="2">GD03843</strain>
    </source>
</reference>
<gene>
    <name evidence="2" type="ORF">N5D93_22970</name>
</gene>
<proteinExistence type="predicted"/>
<dbReference type="AlphaFoldDB" id="A0AA42S618"/>
<keyword evidence="1" id="KW-1133">Transmembrane helix</keyword>
<evidence type="ECO:0000313" key="2">
    <source>
        <dbReference type="EMBL" id="MDH0738699.1"/>
    </source>
</evidence>
<evidence type="ECO:0000313" key="3">
    <source>
        <dbReference type="Proteomes" id="UP001161094"/>
    </source>
</evidence>
<dbReference type="RefSeq" id="WP_279996650.1">
    <property type="nucleotide sequence ID" value="NZ_JAOCDZ010000018.1"/>
</dbReference>
<dbReference type="Proteomes" id="UP001161094">
    <property type="component" value="Unassembled WGS sequence"/>
</dbReference>
<organism evidence="2 3">
    <name type="scientific">Achromobacter spanius</name>
    <dbReference type="NCBI Taxonomy" id="217203"/>
    <lineage>
        <taxon>Bacteria</taxon>
        <taxon>Pseudomonadati</taxon>
        <taxon>Pseudomonadota</taxon>
        <taxon>Betaproteobacteria</taxon>
        <taxon>Burkholderiales</taxon>
        <taxon>Alcaligenaceae</taxon>
        <taxon>Achromobacter</taxon>
    </lineage>
</organism>
<keyword evidence="1" id="KW-0472">Membrane</keyword>
<feature type="transmembrane region" description="Helical" evidence="1">
    <location>
        <begin position="6"/>
        <end position="24"/>
    </location>
</feature>
<dbReference type="EMBL" id="JAOCDZ010000018">
    <property type="protein sequence ID" value="MDH0738699.1"/>
    <property type="molecule type" value="Genomic_DNA"/>
</dbReference>
<keyword evidence="1" id="KW-0812">Transmembrane</keyword>
<protein>
    <submittedName>
        <fullName evidence="2">Uncharacterized protein</fullName>
    </submittedName>
</protein>
<accession>A0AA42S618</accession>